<name>A0AAE0AJ06_9ROSI</name>
<dbReference type="EMBL" id="JANJYJ010000004">
    <property type="protein sequence ID" value="KAK3218284.1"/>
    <property type="molecule type" value="Genomic_DNA"/>
</dbReference>
<dbReference type="AlphaFoldDB" id="A0AAE0AJ06"/>
<protein>
    <recommendedName>
        <fullName evidence="1">RNase H type-1 domain-containing protein</fullName>
    </recommendedName>
</protein>
<gene>
    <name evidence="2" type="ORF">Dsin_012254</name>
</gene>
<feature type="domain" description="RNase H type-1" evidence="1">
    <location>
        <begin position="7"/>
        <end position="115"/>
    </location>
</feature>
<sequence length="124" mass="13345">MNSLSFNIGATIRDDKGKVLVVRSNLAVGYFSAEVGQLIALREGLLLAKFYNFPVSLIEFSSSNVAAALNCHLPLLGDVCCVVNDIKVSFLEVGNCKCQASPKSRNSLAQNLASLAFSSVREYL</sequence>
<evidence type="ECO:0000259" key="1">
    <source>
        <dbReference type="Pfam" id="PF13456"/>
    </source>
</evidence>
<dbReference type="GO" id="GO:0004523">
    <property type="term" value="F:RNA-DNA hybrid ribonuclease activity"/>
    <property type="evidence" value="ECO:0007669"/>
    <property type="project" value="InterPro"/>
</dbReference>
<evidence type="ECO:0000313" key="3">
    <source>
        <dbReference type="Proteomes" id="UP001281410"/>
    </source>
</evidence>
<proteinExistence type="predicted"/>
<dbReference type="Pfam" id="PF13456">
    <property type="entry name" value="RVT_3"/>
    <property type="match status" value="1"/>
</dbReference>
<keyword evidence="3" id="KW-1185">Reference proteome</keyword>
<comment type="caution">
    <text evidence="2">The sequence shown here is derived from an EMBL/GenBank/DDBJ whole genome shotgun (WGS) entry which is preliminary data.</text>
</comment>
<reference evidence="2" key="1">
    <citation type="journal article" date="2023" name="Plant J.">
        <title>Genome sequences and population genomics provide insights into the demographic history, inbreeding, and mutation load of two 'living fossil' tree species of Dipteronia.</title>
        <authorList>
            <person name="Feng Y."/>
            <person name="Comes H.P."/>
            <person name="Chen J."/>
            <person name="Zhu S."/>
            <person name="Lu R."/>
            <person name="Zhang X."/>
            <person name="Li P."/>
            <person name="Qiu J."/>
            <person name="Olsen K.M."/>
            <person name="Qiu Y."/>
        </authorList>
    </citation>
    <scope>NUCLEOTIDE SEQUENCE</scope>
    <source>
        <strain evidence="2">NBL</strain>
    </source>
</reference>
<evidence type="ECO:0000313" key="2">
    <source>
        <dbReference type="EMBL" id="KAK3218284.1"/>
    </source>
</evidence>
<organism evidence="2 3">
    <name type="scientific">Dipteronia sinensis</name>
    <dbReference type="NCBI Taxonomy" id="43782"/>
    <lineage>
        <taxon>Eukaryota</taxon>
        <taxon>Viridiplantae</taxon>
        <taxon>Streptophyta</taxon>
        <taxon>Embryophyta</taxon>
        <taxon>Tracheophyta</taxon>
        <taxon>Spermatophyta</taxon>
        <taxon>Magnoliopsida</taxon>
        <taxon>eudicotyledons</taxon>
        <taxon>Gunneridae</taxon>
        <taxon>Pentapetalae</taxon>
        <taxon>rosids</taxon>
        <taxon>malvids</taxon>
        <taxon>Sapindales</taxon>
        <taxon>Sapindaceae</taxon>
        <taxon>Hippocastanoideae</taxon>
        <taxon>Acereae</taxon>
        <taxon>Dipteronia</taxon>
    </lineage>
</organism>
<dbReference type="GO" id="GO:0003676">
    <property type="term" value="F:nucleic acid binding"/>
    <property type="evidence" value="ECO:0007669"/>
    <property type="project" value="InterPro"/>
</dbReference>
<dbReference type="Proteomes" id="UP001281410">
    <property type="component" value="Unassembled WGS sequence"/>
</dbReference>
<accession>A0AAE0AJ06</accession>
<dbReference type="InterPro" id="IPR002156">
    <property type="entry name" value="RNaseH_domain"/>
</dbReference>